<evidence type="ECO:0000313" key="4">
    <source>
        <dbReference type="Proteomes" id="UP000183769"/>
    </source>
</evidence>
<organism evidence="3 4">
    <name type="scientific">Halolamina pelagica</name>
    <dbReference type="NCBI Taxonomy" id="699431"/>
    <lineage>
        <taxon>Archaea</taxon>
        <taxon>Methanobacteriati</taxon>
        <taxon>Methanobacteriota</taxon>
        <taxon>Stenosarchaea group</taxon>
        <taxon>Halobacteria</taxon>
        <taxon>Halobacteriales</taxon>
        <taxon>Haloferacaceae</taxon>
    </lineage>
</organism>
<evidence type="ECO:0000313" key="3">
    <source>
        <dbReference type="EMBL" id="SFP60542.1"/>
    </source>
</evidence>
<feature type="transmembrane region" description="Helical" evidence="1">
    <location>
        <begin position="402"/>
        <end position="420"/>
    </location>
</feature>
<feature type="transmembrane region" description="Helical" evidence="1">
    <location>
        <begin position="234"/>
        <end position="252"/>
    </location>
</feature>
<accession>A0A1I5RPR1</accession>
<feature type="transmembrane region" description="Helical" evidence="1">
    <location>
        <begin position="290"/>
        <end position="307"/>
    </location>
</feature>
<dbReference type="Pfam" id="PF13231">
    <property type="entry name" value="PMT_2"/>
    <property type="match status" value="1"/>
</dbReference>
<dbReference type="PANTHER" id="PTHR41710">
    <property type="entry name" value="GLYCOSYL TRANSFERASE, FAMILY 39"/>
    <property type="match status" value="1"/>
</dbReference>
<feature type="transmembrane region" description="Helical" evidence="1">
    <location>
        <begin position="258"/>
        <end position="278"/>
    </location>
</feature>
<dbReference type="InterPro" id="IPR016950">
    <property type="entry name" value="Manno-Trfase_MA4085_prd"/>
</dbReference>
<sequence>MNRSSLPDALRRTDDTVRAVLAVVAAGLVARLLFLGQRVAHFDEGRVAYWALNYLETGEISYRYIVHGPLAQYADAWVFAVLGANDFSMRLFVAVVGALLPLAALLFRGRLSDLETVLVAVLLSFNPILLYYSRFYRSSLLVAAFMFVAFGFGLRALDDARPRLLSPAFAFGALGFAAKENAIVYLMCWVGAGALLLDFSLMNPRNYDSGLDAVVARVDPYVDALSGPDRSTDVGLWTAVSVLTLLVLGYAVLSGWPLTASVAALVLLVAVTMLVDLVHPDGDAIRWGGALLGSLGLFFLVSLFFYAPRAPGAGVGLWDAVFNPLRFPDLLDATWADIRPGLEYWFGGSVEPKCGEETVIGGYVCFLEHTVGVLANYALVVVPFAAVGFLVARYGGDRPRPLVMFAGYWGFVSILGYPLATDIRAGWIMVNAVVPLVIPAAVALALVIRSGWQSLAAEDRVGTVLTATLVVLVVGAMLVPAASAAYVSPASDDNELVQYAQPQQEFRETFDDIGAIAPTHEGTDLLIYGSELVVEPGTGGGMAPECLNLGHALPLHWYIAADDVTTECAYNETQLGNRIEEDRPAVVIAHVNRDGAVTAALDGEGEYERRRHHLRTVGREVVVFVDEDALAEAENR</sequence>
<dbReference type="EMBL" id="FOXI01000005">
    <property type="protein sequence ID" value="SFP60542.1"/>
    <property type="molecule type" value="Genomic_DNA"/>
</dbReference>
<keyword evidence="1" id="KW-1133">Transmembrane helix</keyword>
<name>A0A1I5RPR1_9EURY</name>
<dbReference type="Proteomes" id="UP000183769">
    <property type="component" value="Unassembled WGS sequence"/>
</dbReference>
<feature type="transmembrane region" description="Helical" evidence="1">
    <location>
        <begin position="16"/>
        <end position="34"/>
    </location>
</feature>
<proteinExistence type="predicted"/>
<dbReference type="PIRSF" id="PIRSF030218">
    <property type="entry name" value="Mannosyltr_MA4085_prd"/>
    <property type="match status" value="1"/>
</dbReference>
<dbReference type="InterPro" id="IPR019962">
    <property type="entry name" value="CHP03663"/>
</dbReference>
<dbReference type="InterPro" id="IPR038731">
    <property type="entry name" value="RgtA/B/C-like"/>
</dbReference>
<feature type="transmembrane region" description="Helical" evidence="1">
    <location>
        <begin position="461"/>
        <end position="487"/>
    </location>
</feature>
<evidence type="ECO:0000259" key="2">
    <source>
        <dbReference type="Pfam" id="PF13231"/>
    </source>
</evidence>
<feature type="transmembrane region" description="Helical" evidence="1">
    <location>
        <begin position="139"/>
        <end position="157"/>
    </location>
</feature>
<feature type="transmembrane region" description="Helical" evidence="1">
    <location>
        <begin position="182"/>
        <end position="201"/>
    </location>
</feature>
<feature type="transmembrane region" description="Helical" evidence="1">
    <location>
        <begin position="91"/>
        <end position="108"/>
    </location>
</feature>
<evidence type="ECO:0000256" key="1">
    <source>
        <dbReference type="SAM" id="Phobius"/>
    </source>
</evidence>
<keyword evidence="1" id="KW-0812">Transmembrane</keyword>
<protein>
    <submittedName>
        <fullName evidence="3">TIGR03663 family protein</fullName>
    </submittedName>
</protein>
<feature type="transmembrane region" description="Helical" evidence="1">
    <location>
        <begin position="374"/>
        <end position="395"/>
    </location>
</feature>
<dbReference type="PANTHER" id="PTHR41710:SF2">
    <property type="entry name" value="GLYCOSYL TRANSFERASE FAMILY 39_83 DOMAIN-CONTAINING PROTEIN"/>
    <property type="match status" value="1"/>
</dbReference>
<feature type="transmembrane region" description="Helical" evidence="1">
    <location>
        <begin position="426"/>
        <end position="449"/>
    </location>
</feature>
<dbReference type="OrthoDB" id="313515at2157"/>
<feature type="domain" description="Glycosyltransferase RgtA/B/C/D-like" evidence="2">
    <location>
        <begin position="67"/>
        <end position="191"/>
    </location>
</feature>
<keyword evidence="4" id="KW-1185">Reference proteome</keyword>
<feature type="transmembrane region" description="Helical" evidence="1">
    <location>
        <begin position="114"/>
        <end position="132"/>
    </location>
</feature>
<dbReference type="AlphaFoldDB" id="A0A1I5RPR1"/>
<reference evidence="4" key="1">
    <citation type="submission" date="2016-10" db="EMBL/GenBank/DDBJ databases">
        <authorList>
            <person name="Varghese N."/>
            <person name="Submissions S."/>
        </authorList>
    </citation>
    <scope>NUCLEOTIDE SEQUENCE [LARGE SCALE GENOMIC DNA]</scope>
    <source>
        <strain evidence="4">CGMCC 1.10329</strain>
    </source>
</reference>
<dbReference type="RefSeq" id="WP_074877608.1">
    <property type="nucleotide sequence ID" value="NZ_FOXI01000005.1"/>
</dbReference>
<gene>
    <name evidence="3" type="ORF">SAMN05216277_10582</name>
</gene>
<dbReference type="NCBIfam" id="TIGR03663">
    <property type="entry name" value="flippase activity-associated protein Agl23"/>
    <property type="match status" value="1"/>
</dbReference>
<keyword evidence="1" id="KW-0472">Membrane</keyword>